<keyword evidence="2" id="KW-0812">Transmembrane</keyword>
<evidence type="ECO:0000256" key="2">
    <source>
        <dbReference type="SAM" id="Phobius"/>
    </source>
</evidence>
<keyword evidence="2" id="KW-1133">Transmembrane helix</keyword>
<dbReference type="Pfam" id="PF11374">
    <property type="entry name" value="DUF3176"/>
    <property type="match status" value="1"/>
</dbReference>
<dbReference type="Proteomes" id="UP001408356">
    <property type="component" value="Unassembled WGS sequence"/>
</dbReference>
<feature type="transmembrane region" description="Helical" evidence="2">
    <location>
        <begin position="180"/>
        <end position="202"/>
    </location>
</feature>
<dbReference type="InterPro" id="IPR021514">
    <property type="entry name" value="DUF3176"/>
</dbReference>
<comment type="caution">
    <text evidence="3">The sequence shown here is derived from an EMBL/GenBank/DDBJ whole genome shotgun (WGS) entry which is preliminary data.</text>
</comment>
<feature type="region of interest" description="Disordered" evidence="1">
    <location>
        <begin position="101"/>
        <end position="123"/>
    </location>
</feature>
<accession>A0ABR2UTT2</accession>
<sequence length="545" mass="60032">MDYSKRLLRKIDDYHKPKPCGAGRLHSNDGTQMEDITVEPSALIRALPIDSLCTLDDGSDAVLVDQEPSGSHLTPNIIGSSFEASVETLIGRASVSEQIHNFSSTNEPDMASARREPRHHPPSPASLGWGWKVEYLRDKWLWEIFSIAFSIACMTAAVIISSNINGTWFSQWAFFLQPSTTISILVTGSQSSMMLVIAEVIAQLKWVQTRLPEAQPVVDFATFDSASRGPLDSLNLFRLWRPRSVAILPLVYMTSLVTISTLAMGPFAQQIINIQVDNVMARGNISSTIPISYQYDYGDVGRGVSLAIDKDGSIDLGQTDTFLVDPDMRGAFYGGYYNLEGPFIDFNCPSSNCSWEPFTSLGMCSSCFDVSNSIIVDEDHPNLVVTPAEFRTPGGWYAVVDGYDKVVAKANYSSAFFPKWNDLDANIVSFVIVQTAGYSVGRQYNVTECSINWCAKDYSNISVNGTLQPHYSVREIPIKPVKGQPLGGLADDTKTPLDLLWFLTTNGSSGTDSSPRTPAHQSEFNISIYDHFALSFFSGRHPDIP</sequence>
<dbReference type="PANTHER" id="PTHR35394">
    <property type="entry name" value="DUF3176 DOMAIN-CONTAINING PROTEIN"/>
    <property type="match status" value="1"/>
</dbReference>
<organism evidence="3 4">
    <name type="scientific">Seiridium unicorne</name>
    <dbReference type="NCBI Taxonomy" id="138068"/>
    <lineage>
        <taxon>Eukaryota</taxon>
        <taxon>Fungi</taxon>
        <taxon>Dikarya</taxon>
        <taxon>Ascomycota</taxon>
        <taxon>Pezizomycotina</taxon>
        <taxon>Sordariomycetes</taxon>
        <taxon>Xylariomycetidae</taxon>
        <taxon>Amphisphaeriales</taxon>
        <taxon>Sporocadaceae</taxon>
        <taxon>Seiridium</taxon>
    </lineage>
</organism>
<protein>
    <submittedName>
        <fullName evidence="3">Uncharacterized protein</fullName>
    </submittedName>
</protein>
<feature type="transmembrane region" description="Helical" evidence="2">
    <location>
        <begin position="245"/>
        <end position="268"/>
    </location>
</feature>
<dbReference type="EMBL" id="JARVKF010000394">
    <property type="protein sequence ID" value="KAK9417991.1"/>
    <property type="molecule type" value="Genomic_DNA"/>
</dbReference>
<keyword evidence="2" id="KW-0472">Membrane</keyword>
<evidence type="ECO:0000313" key="3">
    <source>
        <dbReference type="EMBL" id="KAK9417991.1"/>
    </source>
</evidence>
<evidence type="ECO:0000256" key="1">
    <source>
        <dbReference type="SAM" id="MobiDB-lite"/>
    </source>
</evidence>
<evidence type="ECO:0000313" key="4">
    <source>
        <dbReference type="Proteomes" id="UP001408356"/>
    </source>
</evidence>
<keyword evidence="4" id="KW-1185">Reference proteome</keyword>
<reference evidence="3 4" key="1">
    <citation type="journal article" date="2024" name="J. Plant Pathol.">
        <title>Sequence and assembly of the genome of Seiridium unicorne, isolate CBS 538.82, causal agent of cypress canker disease.</title>
        <authorList>
            <person name="Scali E."/>
            <person name="Rocca G.D."/>
            <person name="Danti R."/>
            <person name="Garbelotto M."/>
            <person name="Barberini S."/>
            <person name="Baroncelli R."/>
            <person name="Emiliani G."/>
        </authorList>
    </citation>
    <scope>NUCLEOTIDE SEQUENCE [LARGE SCALE GENOMIC DNA]</scope>
    <source>
        <strain evidence="3 4">BM-138-508</strain>
    </source>
</reference>
<name>A0ABR2UTT2_9PEZI</name>
<dbReference type="PANTHER" id="PTHR35394:SF5">
    <property type="entry name" value="DUF3176 DOMAIN-CONTAINING PROTEIN"/>
    <property type="match status" value="1"/>
</dbReference>
<proteinExistence type="predicted"/>
<feature type="transmembrane region" description="Helical" evidence="2">
    <location>
        <begin position="140"/>
        <end position="160"/>
    </location>
</feature>
<gene>
    <name evidence="3" type="ORF">SUNI508_08420</name>
</gene>